<dbReference type="GO" id="GO:0006021">
    <property type="term" value="P:inositol biosynthetic process"/>
    <property type="evidence" value="ECO:0007669"/>
    <property type="project" value="UniProtKB-UniPathway"/>
</dbReference>
<gene>
    <name evidence="2" type="ORF">BSL78_08274</name>
</gene>
<feature type="region of interest" description="Disordered" evidence="1">
    <location>
        <begin position="151"/>
        <end position="199"/>
    </location>
</feature>
<dbReference type="AlphaFoldDB" id="A0A2G8L3R9"/>
<protein>
    <submittedName>
        <fullName evidence="2">Putative inositol-3-phosphate synthase 1-A</fullName>
    </submittedName>
</protein>
<name>A0A2G8L3R9_STIJA</name>
<evidence type="ECO:0000313" key="2">
    <source>
        <dbReference type="EMBL" id="PIK54845.1"/>
    </source>
</evidence>
<reference evidence="2 3" key="1">
    <citation type="journal article" date="2017" name="PLoS Biol.">
        <title>The sea cucumber genome provides insights into morphological evolution and visceral regeneration.</title>
        <authorList>
            <person name="Zhang X."/>
            <person name="Sun L."/>
            <person name="Yuan J."/>
            <person name="Sun Y."/>
            <person name="Gao Y."/>
            <person name="Zhang L."/>
            <person name="Li S."/>
            <person name="Dai H."/>
            <person name="Hamel J.F."/>
            <person name="Liu C."/>
            <person name="Yu Y."/>
            <person name="Liu S."/>
            <person name="Lin W."/>
            <person name="Guo K."/>
            <person name="Jin S."/>
            <person name="Xu P."/>
            <person name="Storey K.B."/>
            <person name="Huan P."/>
            <person name="Zhang T."/>
            <person name="Zhou Y."/>
            <person name="Zhang J."/>
            <person name="Lin C."/>
            <person name="Li X."/>
            <person name="Xing L."/>
            <person name="Huo D."/>
            <person name="Sun M."/>
            <person name="Wang L."/>
            <person name="Mercier A."/>
            <person name="Li F."/>
            <person name="Yang H."/>
            <person name="Xiang J."/>
        </authorList>
    </citation>
    <scope>NUCLEOTIDE SEQUENCE [LARGE SCALE GENOMIC DNA]</scope>
    <source>
        <strain evidence="2">Shaxun</strain>
        <tissue evidence="2">Muscle</tissue>
    </source>
</reference>
<dbReference type="EMBL" id="MRZV01000233">
    <property type="protein sequence ID" value="PIK54845.1"/>
    <property type="molecule type" value="Genomic_DNA"/>
</dbReference>
<evidence type="ECO:0000256" key="1">
    <source>
        <dbReference type="SAM" id="MobiDB-lite"/>
    </source>
</evidence>
<dbReference type="OrthoDB" id="2887at2759"/>
<dbReference type="Gene3D" id="3.40.50.720">
    <property type="entry name" value="NAD(P)-binding Rossmann-like Domain"/>
    <property type="match status" value="1"/>
</dbReference>
<dbReference type="GO" id="GO:0004512">
    <property type="term" value="F:inositol-3-phosphate synthase activity"/>
    <property type="evidence" value="ECO:0007669"/>
    <property type="project" value="UniProtKB-EC"/>
</dbReference>
<dbReference type="InterPro" id="IPR002587">
    <property type="entry name" value="Myo-inos-1-P_Synthase"/>
</dbReference>
<comment type="caution">
    <text evidence="2">The sequence shown here is derived from an EMBL/GenBank/DDBJ whole genome shotgun (WGS) entry which is preliminary data.</text>
</comment>
<dbReference type="Proteomes" id="UP000230750">
    <property type="component" value="Unassembled WGS sequence"/>
</dbReference>
<dbReference type="PANTHER" id="PTHR11510">
    <property type="entry name" value="MYO-INOSITOL-1 PHOSPHATE SYNTHASE"/>
    <property type="match status" value="1"/>
</dbReference>
<dbReference type="Pfam" id="PF07994">
    <property type="entry name" value="NAD_binding_5"/>
    <property type="match status" value="1"/>
</dbReference>
<keyword evidence="3" id="KW-1185">Reference proteome</keyword>
<dbReference type="UniPathway" id="UPA00823">
    <property type="reaction ID" value="UER00787"/>
</dbReference>
<dbReference type="FunFam" id="3.40.50.720:FF:000171">
    <property type="entry name" value="inositol-3-phosphate synthase 1"/>
    <property type="match status" value="1"/>
</dbReference>
<organism evidence="2 3">
    <name type="scientific">Stichopus japonicus</name>
    <name type="common">Sea cucumber</name>
    <dbReference type="NCBI Taxonomy" id="307972"/>
    <lineage>
        <taxon>Eukaryota</taxon>
        <taxon>Metazoa</taxon>
        <taxon>Echinodermata</taxon>
        <taxon>Eleutherozoa</taxon>
        <taxon>Echinozoa</taxon>
        <taxon>Holothuroidea</taxon>
        <taxon>Aspidochirotacea</taxon>
        <taxon>Aspidochirotida</taxon>
        <taxon>Stichopodidae</taxon>
        <taxon>Apostichopus</taxon>
    </lineage>
</organism>
<dbReference type="STRING" id="307972.A0A2G8L3R9"/>
<dbReference type="InterPro" id="IPR036291">
    <property type="entry name" value="NAD(P)-bd_dom_sf"/>
</dbReference>
<dbReference type="SUPFAM" id="SSF51735">
    <property type="entry name" value="NAD(P)-binding Rossmann-fold domains"/>
    <property type="match status" value="1"/>
</dbReference>
<sequence length="199" mass="22226">MSKSVSNVPLGCPHIKWEAQVVIKYVPYVKDSKRAMDEYTSEIMMGGTNTISMHNTCEDSLLASPIILDLIILTEICQRISFRTASQSEYQSFHPVLSILSYLCKAPLVPPGTPVINALFKQRACIENIFRACLGLAPINHMMLEHKFKLPASRTNPHEENTTEPVTKKQRMFNGKEHSALPTHPNGNGVRANGHATQR</sequence>
<proteinExistence type="predicted"/>
<dbReference type="GO" id="GO:0008654">
    <property type="term" value="P:phospholipid biosynthetic process"/>
    <property type="evidence" value="ECO:0007669"/>
    <property type="project" value="InterPro"/>
</dbReference>
<dbReference type="SUPFAM" id="SSF55347">
    <property type="entry name" value="Glyceraldehyde-3-phosphate dehydrogenase-like, C-terminal domain"/>
    <property type="match status" value="1"/>
</dbReference>
<accession>A0A2G8L3R9</accession>
<evidence type="ECO:0000313" key="3">
    <source>
        <dbReference type="Proteomes" id="UP000230750"/>
    </source>
</evidence>